<protein>
    <submittedName>
        <fullName evidence="2">Uncharacterized protein</fullName>
    </submittedName>
</protein>
<evidence type="ECO:0000313" key="2">
    <source>
        <dbReference type="EMBL" id="CAG9320572.1"/>
    </source>
</evidence>
<name>A0AAU9IXW8_9CILI</name>
<dbReference type="SUPFAM" id="SSF57184">
    <property type="entry name" value="Growth factor receptor domain"/>
    <property type="match status" value="1"/>
</dbReference>
<accession>A0AAU9IXW8</accession>
<gene>
    <name evidence="2" type="ORF">BSTOLATCC_MIC26486</name>
</gene>
<dbReference type="AlphaFoldDB" id="A0AAU9IXW8"/>
<feature type="chain" id="PRO_5043650488" evidence="1">
    <location>
        <begin position="20"/>
        <end position="74"/>
    </location>
</feature>
<dbReference type="InterPro" id="IPR009030">
    <property type="entry name" value="Growth_fac_rcpt_cys_sf"/>
</dbReference>
<keyword evidence="1" id="KW-0732">Signal</keyword>
<evidence type="ECO:0000256" key="1">
    <source>
        <dbReference type="SAM" id="SignalP"/>
    </source>
</evidence>
<sequence length="74" mass="7973">MLIGSLWYLLYHSYGTCKACTSTFEGSGTSTRACSSTSYLDIDTCKSCTNQCLSCTTATKCTKCVDNASGIWID</sequence>
<keyword evidence="3" id="KW-1185">Reference proteome</keyword>
<comment type="caution">
    <text evidence="2">The sequence shown here is derived from an EMBL/GenBank/DDBJ whole genome shotgun (WGS) entry which is preliminary data.</text>
</comment>
<reference evidence="2" key="1">
    <citation type="submission" date="2021-09" db="EMBL/GenBank/DDBJ databases">
        <authorList>
            <consortium name="AG Swart"/>
            <person name="Singh M."/>
            <person name="Singh A."/>
            <person name="Seah K."/>
            <person name="Emmerich C."/>
        </authorList>
    </citation>
    <scope>NUCLEOTIDE SEQUENCE</scope>
    <source>
        <strain evidence="2">ATCC30299</strain>
    </source>
</reference>
<organism evidence="2 3">
    <name type="scientific">Blepharisma stoltei</name>
    <dbReference type="NCBI Taxonomy" id="1481888"/>
    <lineage>
        <taxon>Eukaryota</taxon>
        <taxon>Sar</taxon>
        <taxon>Alveolata</taxon>
        <taxon>Ciliophora</taxon>
        <taxon>Postciliodesmatophora</taxon>
        <taxon>Heterotrichea</taxon>
        <taxon>Heterotrichida</taxon>
        <taxon>Blepharismidae</taxon>
        <taxon>Blepharisma</taxon>
    </lineage>
</organism>
<dbReference type="Proteomes" id="UP001162131">
    <property type="component" value="Unassembled WGS sequence"/>
</dbReference>
<evidence type="ECO:0000313" key="3">
    <source>
        <dbReference type="Proteomes" id="UP001162131"/>
    </source>
</evidence>
<dbReference type="EMBL" id="CAJZBQ010000025">
    <property type="protein sequence ID" value="CAG9320572.1"/>
    <property type="molecule type" value="Genomic_DNA"/>
</dbReference>
<feature type="signal peptide" evidence="1">
    <location>
        <begin position="1"/>
        <end position="19"/>
    </location>
</feature>
<proteinExistence type="predicted"/>